<dbReference type="Pfam" id="PF21327">
    <property type="entry name" value="GspA_C39-like"/>
    <property type="match status" value="1"/>
</dbReference>
<organism evidence="2 3">
    <name type="scientific">Vibrio japonicus</name>
    <dbReference type="NCBI Taxonomy" id="1824638"/>
    <lineage>
        <taxon>Bacteria</taxon>
        <taxon>Pseudomonadati</taxon>
        <taxon>Pseudomonadota</taxon>
        <taxon>Gammaproteobacteria</taxon>
        <taxon>Vibrionales</taxon>
        <taxon>Vibrionaceae</taxon>
        <taxon>Vibrio</taxon>
    </lineage>
</organism>
<evidence type="ECO:0000259" key="1">
    <source>
        <dbReference type="SMART" id="SM00382"/>
    </source>
</evidence>
<dbReference type="InterPro" id="IPR036366">
    <property type="entry name" value="PGBDSf"/>
</dbReference>
<proteinExistence type="predicted"/>
<dbReference type="InterPro" id="IPR049945">
    <property type="entry name" value="AAA_22"/>
</dbReference>
<dbReference type="InterPro" id="IPR003593">
    <property type="entry name" value="AAA+_ATPase"/>
</dbReference>
<dbReference type="InterPro" id="IPR048809">
    <property type="entry name" value="GspA_C39-like"/>
</dbReference>
<dbReference type="SMART" id="SM00382">
    <property type="entry name" value="AAA"/>
    <property type="match status" value="1"/>
</dbReference>
<dbReference type="Pfam" id="PF13401">
    <property type="entry name" value="AAA_22"/>
    <property type="match status" value="1"/>
</dbReference>
<dbReference type="RefSeq" id="WP_257084756.1">
    <property type="nucleotide sequence ID" value="NZ_CP102096.1"/>
</dbReference>
<dbReference type="EMBL" id="CP102096">
    <property type="protein sequence ID" value="UUM31030.1"/>
    <property type="molecule type" value="Genomic_DNA"/>
</dbReference>
<dbReference type="InterPro" id="IPR052026">
    <property type="entry name" value="ExeA_AAA_ATPase_DNA-bind"/>
</dbReference>
<dbReference type="SUPFAM" id="SSF47090">
    <property type="entry name" value="PGBD-like"/>
    <property type="match status" value="1"/>
</dbReference>
<evidence type="ECO:0000313" key="2">
    <source>
        <dbReference type="EMBL" id="UUM31030.1"/>
    </source>
</evidence>
<dbReference type="PANTHER" id="PTHR35894">
    <property type="entry name" value="GENERAL SECRETION PATHWAY PROTEIN A-RELATED"/>
    <property type="match status" value="1"/>
</dbReference>
<dbReference type="CDD" id="cd00009">
    <property type="entry name" value="AAA"/>
    <property type="match status" value="1"/>
</dbReference>
<dbReference type="Gene3D" id="1.10.101.10">
    <property type="entry name" value="PGBD-like superfamily/PGBD"/>
    <property type="match status" value="1"/>
</dbReference>
<dbReference type="Gene3D" id="3.40.50.300">
    <property type="entry name" value="P-loop containing nucleotide triphosphate hydrolases"/>
    <property type="match status" value="1"/>
</dbReference>
<dbReference type="InterPro" id="IPR002477">
    <property type="entry name" value="Peptidoglycan-bd-like"/>
</dbReference>
<accession>A0ABY5LIT3</accession>
<keyword evidence="3" id="KW-1185">Reference proteome</keyword>
<sequence>MYKQYFGFSELPFSIVPNSRFLYQSQRHSEAMLRLTAGLGEGGGFAMLTGEVGTGKTTVARAMLSNLDHSVHAGLILNPTFSNLELLEAICDEFGLEYQSGSSLKTLNQLIHQFLLHNHANGVQTLLVIDEAQHLSAEVLEQLRLLTNLETESQKLLKVLLIGQPELQQKLQMPQLRQLAQRITGRYHLLPLDSKEAASYIRHRLELAGGDRNLFNSKSLNLIAHRTLGIPRLINLVCDAALKFSYSLGEKTPQYSTVQHACNEVMSFQPSFQPPTATKPVVSANVSYLSAAVIGAILAVGSYVYVPDLLEPAIDKWGEAHYPPMSATVIEREVFPEQLTKQIHRATNFEQGVGDLYKVWGFQPSMLDKLCLQENEGAFICDRASGNIQALRVADVPVLLTLERDNVESFAVLYKLGDEKAQLLLADKNVEVPLNELEQLWNGEYHRISRRYWQQTMKFGMRGTAITLLDQKLSQVLGKPLATDDVYDLALKEKVMTFQRWQGLTADGIAGKNTLQRLAEVAPMDAPSLSMSEENI</sequence>
<feature type="domain" description="AAA+ ATPase" evidence="1">
    <location>
        <begin position="42"/>
        <end position="211"/>
    </location>
</feature>
<evidence type="ECO:0000313" key="3">
    <source>
        <dbReference type="Proteomes" id="UP001058602"/>
    </source>
</evidence>
<dbReference type="SUPFAM" id="SSF52540">
    <property type="entry name" value="P-loop containing nucleoside triphosphate hydrolases"/>
    <property type="match status" value="1"/>
</dbReference>
<gene>
    <name evidence="2" type="ORF">NP165_02445</name>
</gene>
<dbReference type="PANTHER" id="PTHR35894:SF1">
    <property type="entry name" value="PHOSPHORIBULOKINASE _ URIDINE KINASE FAMILY"/>
    <property type="match status" value="1"/>
</dbReference>
<dbReference type="InterPro" id="IPR027417">
    <property type="entry name" value="P-loop_NTPase"/>
</dbReference>
<dbReference type="Pfam" id="PF01471">
    <property type="entry name" value="PG_binding_1"/>
    <property type="match status" value="1"/>
</dbReference>
<dbReference type="InterPro" id="IPR036365">
    <property type="entry name" value="PGBD-like_sf"/>
</dbReference>
<reference evidence="2" key="1">
    <citation type="submission" date="2022-07" db="EMBL/GenBank/DDBJ databases">
        <title>Complete genome of Vibrio japonicus strain JCM 31412T and phylogenomic assessment of the Nereis clade of the genus Vibrio.</title>
        <authorList>
            <person name="Shlafstein M.D."/>
            <person name="Emsley S.A."/>
            <person name="Ushijima B."/>
            <person name="Videau P."/>
            <person name="Saw J.H."/>
        </authorList>
    </citation>
    <scope>NUCLEOTIDE SEQUENCE</scope>
    <source>
        <strain evidence="2">JCM 31412</strain>
    </source>
</reference>
<dbReference type="Gene3D" id="3.90.70.10">
    <property type="entry name" value="Cysteine proteinases"/>
    <property type="match status" value="1"/>
</dbReference>
<name>A0ABY5LIT3_9VIBR</name>
<protein>
    <submittedName>
        <fullName evidence="2">AAA family ATPase</fullName>
    </submittedName>
</protein>
<dbReference type="Proteomes" id="UP001058602">
    <property type="component" value="Chromosome 1"/>
</dbReference>